<keyword evidence="8" id="KW-0456">Lyase</keyword>
<evidence type="ECO:0000256" key="7">
    <source>
        <dbReference type="ARBA" id="ARBA00023014"/>
    </source>
</evidence>
<dbReference type="NCBIfam" id="NF009895">
    <property type="entry name" value="PRK13352.1"/>
    <property type="match status" value="1"/>
</dbReference>
<dbReference type="GO" id="GO:0051539">
    <property type="term" value="F:4 iron, 4 sulfur cluster binding"/>
    <property type="evidence" value="ECO:0007669"/>
    <property type="project" value="UniProtKB-KW"/>
</dbReference>
<dbReference type="EMBL" id="CP013011">
    <property type="protein sequence ID" value="ALL00398.1"/>
    <property type="molecule type" value="Genomic_DNA"/>
</dbReference>
<dbReference type="GO" id="GO:0070284">
    <property type="term" value="F:phosphomethylpyrimidine synthase activity"/>
    <property type="evidence" value="ECO:0007669"/>
    <property type="project" value="UniProtKB-EC"/>
</dbReference>
<dbReference type="EC" id="4.1.99.17" evidence="9"/>
<proteinExistence type="predicted"/>
<keyword evidence="5" id="KW-0862">Zinc</keyword>
<dbReference type="KEGG" id="pdl:Pyrde_0348"/>
<dbReference type="Proteomes" id="UP000058613">
    <property type="component" value="Chromosome"/>
</dbReference>
<dbReference type="PATRIC" id="fig|1273541.4.peg.383"/>
<comment type="cofactor">
    <cofactor evidence="1">
        <name>[4Fe-4S] cluster</name>
        <dbReference type="ChEBI" id="CHEBI:49883"/>
    </cofactor>
</comment>
<dbReference type="STRING" id="1273541.Pyrde_0348"/>
<evidence type="ECO:0000256" key="1">
    <source>
        <dbReference type="ARBA" id="ARBA00001966"/>
    </source>
</evidence>
<sequence length="458" mass="50237">MAKTIMQVARGGGTPEELETLSKLEGVPVEKLRARLAQGRIAVLRNVRRLGRVRIVGVGEGLFTKVNVNIGTSGTVVDVDMEAEKARIAVRYGSDTVMDLSMGGPLDEIRRRLMKEAEPLPLGTVPTYQAWVEGLRRYGGLTMPSDWFIEVVERQLRDGVDYMTIHAALSRELAEKALKSSRVIPINSRGGALLAAWMLENREENPYRRHWSYLLELFAEYDAVISVGDSLRPGALADQHDELQIAELIEAARLVESARRAGVQVIVEGPGHMTLDQIPANVKLMKTLTRGAPYYVLGPLPTDTAMGYDHIALAIGGAVAAASGADFLCYVTPAEHLSLPTPEQVKEGLIAARIAAHAADIAKYGARAARRDAELSLLRAKLDWERMWSYAPDPEHAKRIYHQFPAATKACNMCGQYCACMIIDRLSQSRPKPTLQQLLERLGDGGDAAQLLEQLTAP</sequence>
<dbReference type="PANTHER" id="PTHR30557">
    <property type="entry name" value="THIAMINE BIOSYNTHESIS PROTEIN THIC"/>
    <property type="match status" value="1"/>
</dbReference>
<dbReference type="GO" id="GO:0009228">
    <property type="term" value="P:thiamine biosynthetic process"/>
    <property type="evidence" value="ECO:0007669"/>
    <property type="project" value="UniProtKB-UniRule"/>
</dbReference>
<evidence type="ECO:0000256" key="4">
    <source>
        <dbReference type="ARBA" id="ARBA00022723"/>
    </source>
</evidence>
<keyword evidence="3" id="KW-0949">S-adenosyl-L-methionine</keyword>
<keyword evidence="4" id="KW-0479">Metal-binding</keyword>
<evidence type="ECO:0000313" key="10">
    <source>
        <dbReference type="EMBL" id="ALL00398.1"/>
    </source>
</evidence>
<evidence type="ECO:0000256" key="3">
    <source>
        <dbReference type="ARBA" id="ARBA00022691"/>
    </source>
</evidence>
<dbReference type="SFLD" id="SFLDS00113">
    <property type="entry name" value="Radical_SAM_Phosphomethylpyrim"/>
    <property type="match status" value="1"/>
</dbReference>
<dbReference type="NCBIfam" id="TIGR00190">
    <property type="entry name" value="thiC"/>
    <property type="match status" value="1"/>
</dbReference>
<gene>
    <name evidence="10" type="ORF">Pyrde_0348</name>
</gene>
<name>A0A0P0N2N7_9CREN</name>
<dbReference type="GO" id="GO:0046872">
    <property type="term" value="F:metal ion binding"/>
    <property type="evidence" value="ECO:0007669"/>
    <property type="project" value="UniProtKB-KW"/>
</dbReference>
<dbReference type="InterPro" id="IPR038521">
    <property type="entry name" value="ThiC/Bza_core_dom"/>
</dbReference>
<keyword evidence="2" id="KW-0004">4Fe-4S</keyword>
<dbReference type="PANTHER" id="PTHR30557:SF1">
    <property type="entry name" value="PHOSPHOMETHYLPYRIMIDINE SYNTHASE, CHLOROPLASTIC"/>
    <property type="match status" value="1"/>
</dbReference>
<dbReference type="SFLD" id="SFLDF00407">
    <property type="entry name" value="phosphomethylpyrimidine_syntha"/>
    <property type="match status" value="1"/>
</dbReference>
<evidence type="ECO:0000256" key="6">
    <source>
        <dbReference type="ARBA" id="ARBA00023004"/>
    </source>
</evidence>
<evidence type="ECO:0000256" key="8">
    <source>
        <dbReference type="ARBA" id="ARBA00023239"/>
    </source>
</evidence>
<reference evidence="10 11" key="1">
    <citation type="submission" date="2015-10" db="EMBL/GenBank/DDBJ databases">
        <title>Complete genome sequence of hyperthermophilic archaeon Pyrodictium delaneyi Su06.</title>
        <authorList>
            <person name="Jung J.-H."/>
            <person name="Lin J."/>
            <person name="Holden J.F."/>
            <person name="Park C.-S."/>
        </authorList>
    </citation>
    <scope>NUCLEOTIDE SEQUENCE [LARGE SCALE GENOMIC DNA]</scope>
    <source>
        <strain evidence="10 11">Su06</strain>
    </source>
</reference>
<evidence type="ECO:0000313" key="11">
    <source>
        <dbReference type="Proteomes" id="UP000058613"/>
    </source>
</evidence>
<keyword evidence="6" id="KW-0408">Iron</keyword>
<evidence type="ECO:0000256" key="5">
    <source>
        <dbReference type="ARBA" id="ARBA00022833"/>
    </source>
</evidence>
<dbReference type="SFLD" id="SFLDG01114">
    <property type="entry name" value="phosphomethylpyrimidine_syntha"/>
    <property type="match status" value="1"/>
</dbReference>
<accession>A0A0P0N2N7</accession>
<dbReference type="Pfam" id="PF01964">
    <property type="entry name" value="ThiC_Rad_SAM"/>
    <property type="match status" value="1"/>
</dbReference>
<dbReference type="InterPro" id="IPR002817">
    <property type="entry name" value="ThiC/BzaA/B"/>
</dbReference>
<evidence type="ECO:0000256" key="9">
    <source>
        <dbReference type="NCBIfam" id="TIGR00190"/>
    </source>
</evidence>
<dbReference type="AlphaFoldDB" id="A0A0P0N2N7"/>
<organism evidence="10 11">
    <name type="scientific">Pyrodictium delaneyi</name>
    <dbReference type="NCBI Taxonomy" id="1273541"/>
    <lineage>
        <taxon>Archaea</taxon>
        <taxon>Thermoproteota</taxon>
        <taxon>Thermoprotei</taxon>
        <taxon>Desulfurococcales</taxon>
        <taxon>Pyrodictiaceae</taxon>
        <taxon>Pyrodictium</taxon>
    </lineage>
</organism>
<dbReference type="Gene3D" id="3.20.20.540">
    <property type="entry name" value="Radical SAM ThiC family, central domain"/>
    <property type="match status" value="1"/>
</dbReference>
<keyword evidence="7" id="KW-0411">Iron-sulfur</keyword>
<protein>
    <recommendedName>
        <fullName evidence="9">Phosphomethylpyrimidine synthase</fullName>
        <ecNumber evidence="9">4.1.99.17</ecNumber>
    </recommendedName>
</protein>
<evidence type="ECO:0000256" key="2">
    <source>
        <dbReference type="ARBA" id="ARBA00022485"/>
    </source>
</evidence>